<protein>
    <submittedName>
        <fullName evidence="2">Uncharacterized protein</fullName>
    </submittedName>
</protein>
<evidence type="ECO:0000256" key="1">
    <source>
        <dbReference type="SAM" id="MobiDB-lite"/>
    </source>
</evidence>
<evidence type="ECO:0000313" key="3">
    <source>
        <dbReference type="Proteomes" id="UP001189429"/>
    </source>
</evidence>
<dbReference type="EMBL" id="CAUYUJ010018887">
    <property type="protein sequence ID" value="CAK0887031.1"/>
    <property type="molecule type" value="Genomic_DNA"/>
</dbReference>
<feature type="compositionally biased region" description="Basic and acidic residues" evidence="1">
    <location>
        <begin position="157"/>
        <end position="175"/>
    </location>
</feature>
<sequence length="211" mass="20484">MRALAAAGRLATGPGNRGRDPHVLAVALVALLAARQGCGAAAGRAFARRVQGRVGGRLRALRGGAAGVAKALGGQALGRAADPVLEGVAGLGGLAAGACEELGAFPADGRWGEGARGALAPALEAGEIPSTDVLVGPRRSSGLGVPPDAGASPFGAADDRISDEDYIRGGSDKAGGRLPDAFVGARGSPRPREASSGCALAESAPVVPGSS</sequence>
<accession>A0ABN9WM32</accession>
<organism evidence="2 3">
    <name type="scientific">Prorocentrum cordatum</name>
    <dbReference type="NCBI Taxonomy" id="2364126"/>
    <lineage>
        <taxon>Eukaryota</taxon>
        <taxon>Sar</taxon>
        <taxon>Alveolata</taxon>
        <taxon>Dinophyceae</taxon>
        <taxon>Prorocentrales</taxon>
        <taxon>Prorocentraceae</taxon>
        <taxon>Prorocentrum</taxon>
    </lineage>
</organism>
<gene>
    <name evidence="2" type="ORF">PCOR1329_LOCUS68220</name>
</gene>
<reference evidence="2" key="1">
    <citation type="submission" date="2023-10" db="EMBL/GenBank/DDBJ databases">
        <authorList>
            <person name="Chen Y."/>
            <person name="Shah S."/>
            <person name="Dougan E. K."/>
            <person name="Thang M."/>
            <person name="Chan C."/>
        </authorList>
    </citation>
    <scope>NUCLEOTIDE SEQUENCE [LARGE SCALE GENOMIC DNA]</scope>
</reference>
<dbReference type="Proteomes" id="UP001189429">
    <property type="component" value="Unassembled WGS sequence"/>
</dbReference>
<keyword evidence="3" id="KW-1185">Reference proteome</keyword>
<feature type="region of interest" description="Disordered" evidence="1">
    <location>
        <begin position="142"/>
        <end position="211"/>
    </location>
</feature>
<evidence type="ECO:0000313" key="2">
    <source>
        <dbReference type="EMBL" id="CAK0887031.1"/>
    </source>
</evidence>
<feature type="non-terminal residue" evidence="2">
    <location>
        <position position="211"/>
    </location>
</feature>
<name>A0ABN9WM32_9DINO</name>
<comment type="caution">
    <text evidence="2">The sequence shown here is derived from an EMBL/GenBank/DDBJ whole genome shotgun (WGS) entry which is preliminary data.</text>
</comment>
<proteinExistence type="predicted"/>